<dbReference type="GO" id="GO:0016620">
    <property type="term" value="F:oxidoreductase activity, acting on the aldehyde or oxo group of donors, NAD or NADP as acceptor"/>
    <property type="evidence" value="ECO:0007669"/>
    <property type="project" value="InterPro"/>
</dbReference>
<accession>A0A417XUR0</accession>
<gene>
    <name evidence="6" type="ORF">D0Z08_26725</name>
</gene>
<dbReference type="AlphaFoldDB" id="A0A417XUR0"/>
<dbReference type="InterPro" id="IPR016160">
    <property type="entry name" value="Ald_DH_CS_CYS"/>
</dbReference>
<dbReference type="Proteomes" id="UP000283644">
    <property type="component" value="Unassembled WGS sequence"/>
</dbReference>
<dbReference type="Pfam" id="PF00171">
    <property type="entry name" value="Aldedh"/>
    <property type="match status" value="1"/>
</dbReference>
<dbReference type="PROSITE" id="PS00070">
    <property type="entry name" value="ALDEHYDE_DEHYDR_CYS"/>
    <property type="match status" value="1"/>
</dbReference>
<dbReference type="InterPro" id="IPR015590">
    <property type="entry name" value="Aldehyde_DH_dom"/>
</dbReference>
<protein>
    <submittedName>
        <fullName evidence="6">Aldehyde dehydrogenase</fullName>
    </submittedName>
</protein>
<feature type="domain" description="Aldehyde dehydrogenase" evidence="5">
    <location>
        <begin position="18"/>
        <end position="475"/>
    </location>
</feature>
<keyword evidence="7" id="KW-1185">Reference proteome</keyword>
<dbReference type="EMBL" id="QXGH01000037">
    <property type="protein sequence ID" value="RHW24030.1"/>
    <property type="molecule type" value="Genomic_DNA"/>
</dbReference>
<dbReference type="InterPro" id="IPR016161">
    <property type="entry name" value="Ald_DH/histidinol_DH"/>
</dbReference>
<feature type="active site" evidence="3">
    <location>
        <position position="248"/>
    </location>
</feature>
<dbReference type="Gene3D" id="3.40.605.10">
    <property type="entry name" value="Aldehyde Dehydrogenase, Chain A, domain 1"/>
    <property type="match status" value="1"/>
</dbReference>
<sequence>MHRPFLNLVGGEWHPAPEQLEVRNPADTRELVATVPSMDAAGVHAAFDAAQRAAATWRRVSQVDRGRILLRAAQLIRDRQDDLSRTLTLEMGKTLAEARGEVGKAADFFEYYGGLGRAERGELLAHENPAVMAWTVHEPLGVVLAITPWNDPLLTPARKLAPALVAGNTVVLKPASDTPVIAIELARVLHDAGLPPGVLNTVTGAGRRIGGALLDHPALKAVSFTGSNDVGDTLRSGLAGRDVRLLAELGGKNAAVVLADADVERTVASIAAAAFAQAGQRCTATSRVLVQRDVVDAVRDGLVQAAGAHVLGAGVDPDVSMGPLVSPAQRDSVQGFVERALAKGATRATSPDPALPGEHGCYVAPTVLTDVDPAMEIWTDEVFGPVVALVAFDTLDEALELVNASQFGLAAAIYTSDLGAAHAFAEKADVGQVAVNLPTSGWDVHMPFGGFKTSGSGHKEQGLEGLDFYRRTKTVALHSAG</sequence>
<evidence type="ECO:0000256" key="2">
    <source>
        <dbReference type="ARBA" id="ARBA00023002"/>
    </source>
</evidence>
<dbReference type="SUPFAM" id="SSF53720">
    <property type="entry name" value="ALDH-like"/>
    <property type="match status" value="1"/>
</dbReference>
<dbReference type="PROSITE" id="PS00687">
    <property type="entry name" value="ALDEHYDE_DEHYDR_GLU"/>
    <property type="match status" value="1"/>
</dbReference>
<comment type="similarity">
    <text evidence="1 4">Belongs to the aldehyde dehydrogenase family.</text>
</comment>
<keyword evidence="2 4" id="KW-0560">Oxidoreductase</keyword>
<dbReference type="InterPro" id="IPR016163">
    <property type="entry name" value="Ald_DH_C"/>
</dbReference>
<reference evidence="6 7" key="1">
    <citation type="submission" date="2018-09" db="EMBL/GenBank/DDBJ databases">
        <title>Genome sequencing of Nocardioides immobilis CCTCC AB 2017083 for comparison to Nocardioides silvaticus.</title>
        <authorList>
            <person name="Li C."/>
            <person name="Wang G."/>
        </authorList>
    </citation>
    <scope>NUCLEOTIDE SEQUENCE [LARGE SCALE GENOMIC DNA]</scope>
    <source>
        <strain evidence="6 7">CCTCC AB 2017083</strain>
    </source>
</reference>
<dbReference type="InterPro" id="IPR029510">
    <property type="entry name" value="Ald_DH_CS_GLU"/>
</dbReference>
<evidence type="ECO:0000256" key="4">
    <source>
        <dbReference type="RuleBase" id="RU003345"/>
    </source>
</evidence>
<dbReference type="Gene3D" id="3.40.309.10">
    <property type="entry name" value="Aldehyde Dehydrogenase, Chain A, domain 2"/>
    <property type="match status" value="1"/>
</dbReference>
<organism evidence="6 7">
    <name type="scientific">Nocardioides immobilis</name>
    <dbReference type="NCBI Taxonomy" id="2049295"/>
    <lineage>
        <taxon>Bacteria</taxon>
        <taxon>Bacillati</taxon>
        <taxon>Actinomycetota</taxon>
        <taxon>Actinomycetes</taxon>
        <taxon>Propionibacteriales</taxon>
        <taxon>Nocardioidaceae</taxon>
        <taxon>Nocardioides</taxon>
    </lineage>
</organism>
<evidence type="ECO:0000313" key="7">
    <source>
        <dbReference type="Proteomes" id="UP000283644"/>
    </source>
</evidence>
<evidence type="ECO:0000256" key="1">
    <source>
        <dbReference type="ARBA" id="ARBA00009986"/>
    </source>
</evidence>
<dbReference type="PANTHER" id="PTHR11699">
    <property type="entry name" value="ALDEHYDE DEHYDROGENASE-RELATED"/>
    <property type="match status" value="1"/>
</dbReference>
<evidence type="ECO:0000256" key="3">
    <source>
        <dbReference type="PROSITE-ProRule" id="PRU10007"/>
    </source>
</evidence>
<evidence type="ECO:0000313" key="6">
    <source>
        <dbReference type="EMBL" id="RHW24030.1"/>
    </source>
</evidence>
<dbReference type="InterPro" id="IPR016162">
    <property type="entry name" value="Ald_DH_N"/>
</dbReference>
<comment type="caution">
    <text evidence="6">The sequence shown here is derived from an EMBL/GenBank/DDBJ whole genome shotgun (WGS) entry which is preliminary data.</text>
</comment>
<dbReference type="FunFam" id="3.40.309.10:FF:000009">
    <property type="entry name" value="Aldehyde dehydrogenase A"/>
    <property type="match status" value="1"/>
</dbReference>
<proteinExistence type="inferred from homology"/>
<evidence type="ECO:0000259" key="5">
    <source>
        <dbReference type="Pfam" id="PF00171"/>
    </source>
</evidence>
<name>A0A417XUR0_9ACTN</name>
<dbReference type="OrthoDB" id="6882680at2"/>
<dbReference type="FunFam" id="3.40.605.10:FF:000007">
    <property type="entry name" value="NAD/NADP-dependent betaine aldehyde dehydrogenase"/>
    <property type="match status" value="1"/>
</dbReference>